<dbReference type="EMBL" id="FOMX01000124">
    <property type="protein sequence ID" value="SFF49022.1"/>
    <property type="molecule type" value="Genomic_DNA"/>
</dbReference>
<protein>
    <submittedName>
        <fullName evidence="1">Uncharacterized protein</fullName>
    </submittedName>
</protein>
<dbReference type="AlphaFoldDB" id="A0A1I2J2S7"/>
<accession>A0A1I2J2S7</accession>
<keyword evidence="2" id="KW-1185">Reference proteome</keyword>
<reference evidence="2" key="1">
    <citation type="submission" date="2016-10" db="EMBL/GenBank/DDBJ databases">
        <authorList>
            <person name="Varghese N."/>
            <person name="Submissions S."/>
        </authorList>
    </citation>
    <scope>NUCLEOTIDE SEQUENCE [LARGE SCALE GENOMIC DNA]</scope>
    <source>
        <strain evidence="2">ATCC 25963</strain>
    </source>
</reference>
<organism evidence="1 2">
    <name type="scientific">Nannocystis exedens</name>
    <dbReference type="NCBI Taxonomy" id="54"/>
    <lineage>
        <taxon>Bacteria</taxon>
        <taxon>Pseudomonadati</taxon>
        <taxon>Myxococcota</taxon>
        <taxon>Polyangia</taxon>
        <taxon>Nannocystales</taxon>
        <taxon>Nannocystaceae</taxon>
        <taxon>Nannocystis</taxon>
    </lineage>
</organism>
<evidence type="ECO:0000313" key="1">
    <source>
        <dbReference type="EMBL" id="SFF49022.1"/>
    </source>
</evidence>
<dbReference type="RefSeq" id="WP_096332425.1">
    <property type="nucleotide sequence ID" value="NZ_FOMX01000124.1"/>
</dbReference>
<evidence type="ECO:0000313" key="2">
    <source>
        <dbReference type="Proteomes" id="UP000199400"/>
    </source>
</evidence>
<sequence length="110" mass="12174">MDLSGRWEFSFDRTLNGQLAPTTVPSELIIIQLDPEHFVGRYVFPADDPSHFQGTLYSSARGTLFSIRQVNEKTGYHALYVGKVENSTSLSGIFTDVAGPAGDVRLRKIP</sequence>
<proteinExistence type="predicted"/>
<gene>
    <name evidence="1" type="ORF">SAMN02745121_09160</name>
</gene>
<dbReference type="Proteomes" id="UP000199400">
    <property type="component" value="Unassembled WGS sequence"/>
</dbReference>
<name>A0A1I2J2S7_9BACT</name>